<dbReference type="InterPro" id="IPR032808">
    <property type="entry name" value="DoxX"/>
</dbReference>
<dbReference type="EMBL" id="BAABFO010000001">
    <property type="protein sequence ID" value="GAA4322243.1"/>
    <property type="molecule type" value="Genomic_DNA"/>
</dbReference>
<evidence type="ECO:0000256" key="3">
    <source>
        <dbReference type="ARBA" id="ARBA00022475"/>
    </source>
</evidence>
<evidence type="ECO:0000256" key="6">
    <source>
        <dbReference type="ARBA" id="ARBA00023136"/>
    </source>
</evidence>
<dbReference type="InterPro" id="IPR051907">
    <property type="entry name" value="DoxX-like_oxidoreductase"/>
</dbReference>
<accession>A0ABP8GDS6</accession>
<proteinExistence type="inferred from homology"/>
<dbReference type="PANTHER" id="PTHR33452:SF1">
    <property type="entry name" value="INNER MEMBRANE PROTEIN YPHA-RELATED"/>
    <property type="match status" value="1"/>
</dbReference>
<evidence type="ECO:0000313" key="9">
    <source>
        <dbReference type="Proteomes" id="UP001501671"/>
    </source>
</evidence>
<dbReference type="Pfam" id="PF07681">
    <property type="entry name" value="DoxX"/>
    <property type="match status" value="1"/>
</dbReference>
<sequence length="130" mass="13625">MSSPRFLPFAGRLLIGVPFIVSGFGKLTNYSGTVGYIASVGLPLPAVGWLIAVLVEVVCAALLILGYRTRLVGLAMAVFTLAAAAFFHNNLGDQGQMINFMKNIMIAGGLLQIVYFGAGAFSVDAARGRA</sequence>
<keyword evidence="4 7" id="KW-0812">Transmembrane</keyword>
<keyword evidence="5 7" id="KW-1133">Transmembrane helix</keyword>
<feature type="transmembrane region" description="Helical" evidence="7">
    <location>
        <begin position="103"/>
        <end position="123"/>
    </location>
</feature>
<feature type="transmembrane region" description="Helical" evidence="7">
    <location>
        <begin position="36"/>
        <end position="65"/>
    </location>
</feature>
<comment type="similarity">
    <text evidence="2">Belongs to the DoxX family.</text>
</comment>
<feature type="transmembrane region" description="Helical" evidence="7">
    <location>
        <begin position="71"/>
        <end position="91"/>
    </location>
</feature>
<evidence type="ECO:0000256" key="4">
    <source>
        <dbReference type="ARBA" id="ARBA00022692"/>
    </source>
</evidence>
<dbReference type="Proteomes" id="UP001501671">
    <property type="component" value="Unassembled WGS sequence"/>
</dbReference>
<keyword evidence="9" id="KW-1185">Reference proteome</keyword>
<dbReference type="RefSeq" id="WP_345245419.1">
    <property type="nucleotide sequence ID" value="NZ_BAABFO010000001.1"/>
</dbReference>
<feature type="transmembrane region" description="Helical" evidence="7">
    <location>
        <begin position="6"/>
        <end position="24"/>
    </location>
</feature>
<keyword evidence="6 7" id="KW-0472">Membrane</keyword>
<evidence type="ECO:0000256" key="7">
    <source>
        <dbReference type="SAM" id="Phobius"/>
    </source>
</evidence>
<name>A0ABP8GDS6_9BURK</name>
<comment type="subcellular location">
    <subcellularLocation>
        <location evidence="1">Cell membrane</location>
        <topology evidence="1">Multi-pass membrane protein</topology>
    </subcellularLocation>
</comment>
<reference evidence="9" key="1">
    <citation type="journal article" date="2019" name="Int. J. Syst. Evol. Microbiol.">
        <title>The Global Catalogue of Microorganisms (GCM) 10K type strain sequencing project: providing services to taxonomists for standard genome sequencing and annotation.</title>
        <authorList>
            <consortium name="The Broad Institute Genomics Platform"/>
            <consortium name="The Broad Institute Genome Sequencing Center for Infectious Disease"/>
            <person name="Wu L."/>
            <person name="Ma J."/>
        </authorList>
    </citation>
    <scope>NUCLEOTIDE SEQUENCE [LARGE SCALE GENOMIC DNA]</scope>
    <source>
        <strain evidence="9">JCM 17666</strain>
    </source>
</reference>
<keyword evidence="3" id="KW-1003">Cell membrane</keyword>
<evidence type="ECO:0000313" key="8">
    <source>
        <dbReference type="EMBL" id="GAA4322243.1"/>
    </source>
</evidence>
<evidence type="ECO:0000256" key="5">
    <source>
        <dbReference type="ARBA" id="ARBA00022989"/>
    </source>
</evidence>
<evidence type="ECO:0000256" key="2">
    <source>
        <dbReference type="ARBA" id="ARBA00006679"/>
    </source>
</evidence>
<gene>
    <name evidence="8" type="ORF">GCM10023144_02060</name>
</gene>
<comment type="caution">
    <text evidence="8">The sequence shown here is derived from an EMBL/GenBank/DDBJ whole genome shotgun (WGS) entry which is preliminary data.</text>
</comment>
<protein>
    <submittedName>
        <fullName evidence="8">DoxX family protein</fullName>
    </submittedName>
</protein>
<evidence type="ECO:0000256" key="1">
    <source>
        <dbReference type="ARBA" id="ARBA00004651"/>
    </source>
</evidence>
<dbReference type="PANTHER" id="PTHR33452">
    <property type="entry name" value="OXIDOREDUCTASE CATD-RELATED"/>
    <property type="match status" value="1"/>
</dbReference>
<organism evidence="8 9">
    <name type="scientific">Pigmentiphaga soli</name>
    <dbReference type="NCBI Taxonomy" id="1007095"/>
    <lineage>
        <taxon>Bacteria</taxon>
        <taxon>Pseudomonadati</taxon>
        <taxon>Pseudomonadota</taxon>
        <taxon>Betaproteobacteria</taxon>
        <taxon>Burkholderiales</taxon>
        <taxon>Alcaligenaceae</taxon>
        <taxon>Pigmentiphaga</taxon>
    </lineage>
</organism>